<keyword evidence="5" id="KW-0540">Nuclease</keyword>
<name>A0A396FF04_9FIRM</name>
<evidence type="ECO:0000313" key="5">
    <source>
        <dbReference type="EMBL" id="RHL76462.1"/>
    </source>
</evidence>
<dbReference type="Pfam" id="PF01420">
    <property type="entry name" value="Methylase_S"/>
    <property type="match status" value="2"/>
</dbReference>
<dbReference type="EMBL" id="QRPB01000020">
    <property type="protein sequence ID" value="RHL76462.1"/>
    <property type="molecule type" value="Genomic_DNA"/>
</dbReference>
<feature type="domain" description="Type I restriction modification DNA specificity" evidence="4">
    <location>
        <begin position="220"/>
        <end position="400"/>
    </location>
</feature>
<dbReference type="GO" id="GO:0009307">
    <property type="term" value="P:DNA restriction-modification system"/>
    <property type="evidence" value="ECO:0007669"/>
    <property type="project" value="UniProtKB-KW"/>
</dbReference>
<feature type="domain" description="Type I restriction modification DNA specificity" evidence="4">
    <location>
        <begin position="13"/>
        <end position="188"/>
    </location>
</feature>
<proteinExistence type="inferred from homology"/>
<keyword evidence="5" id="KW-0255">Endonuclease</keyword>
<dbReference type="InterPro" id="IPR000055">
    <property type="entry name" value="Restrct_endonuc_typeI_TRD"/>
</dbReference>
<dbReference type="Gene3D" id="1.10.287.1120">
    <property type="entry name" value="Bipartite methylase S protein"/>
    <property type="match status" value="1"/>
</dbReference>
<keyword evidence="3" id="KW-0238">DNA-binding</keyword>
<dbReference type="Proteomes" id="UP000266698">
    <property type="component" value="Unassembled WGS sequence"/>
</dbReference>
<dbReference type="PANTHER" id="PTHR30408:SF12">
    <property type="entry name" value="TYPE I RESTRICTION ENZYME MJAVIII SPECIFICITY SUBUNIT"/>
    <property type="match status" value="1"/>
</dbReference>
<dbReference type="InterPro" id="IPR052021">
    <property type="entry name" value="Type-I_RS_S_subunit"/>
</dbReference>
<dbReference type="PANTHER" id="PTHR30408">
    <property type="entry name" value="TYPE-1 RESTRICTION ENZYME ECOKI SPECIFICITY PROTEIN"/>
    <property type="match status" value="1"/>
</dbReference>
<keyword evidence="5" id="KW-0378">Hydrolase</keyword>
<evidence type="ECO:0000256" key="3">
    <source>
        <dbReference type="ARBA" id="ARBA00023125"/>
    </source>
</evidence>
<comment type="similarity">
    <text evidence="1">Belongs to the type-I restriction system S methylase family.</text>
</comment>
<evidence type="ECO:0000313" key="6">
    <source>
        <dbReference type="Proteomes" id="UP000266698"/>
    </source>
</evidence>
<dbReference type="Gene3D" id="3.90.220.20">
    <property type="entry name" value="DNA methylase specificity domains"/>
    <property type="match status" value="2"/>
</dbReference>
<dbReference type="RefSeq" id="WP_118375635.1">
    <property type="nucleotide sequence ID" value="NZ_QRPB01000020.1"/>
</dbReference>
<reference evidence="5 6" key="1">
    <citation type="submission" date="2018-08" db="EMBL/GenBank/DDBJ databases">
        <title>A genome reference for cultivated species of the human gut microbiota.</title>
        <authorList>
            <person name="Zou Y."/>
            <person name="Xue W."/>
            <person name="Luo G."/>
        </authorList>
    </citation>
    <scope>NUCLEOTIDE SEQUENCE [LARGE SCALE GENOMIC DNA]</scope>
    <source>
        <strain evidence="5 6">AF36-2BH</strain>
    </source>
</reference>
<keyword evidence="2" id="KW-0680">Restriction system</keyword>
<comment type="caution">
    <text evidence="5">The sequence shown here is derived from an EMBL/GenBank/DDBJ whole genome shotgun (WGS) entry which is preliminary data.</text>
</comment>
<dbReference type="CDD" id="cd17283">
    <property type="entry name" value="RMtype1_S_Hpy180ORF7835P_TRD2-CR2_like"/>
    <property type="match status" value="1"/>
</dbReference>
<organism evidence="5 6">
    <name type="scientific">Agathobacter rectalis</name>
    <dbReference type="NCBI Taxonomy" id="39491"/>
    <lineage>
        <taxon>Bacteria</taxon>
        <taxon>Bacillati</taxon>
        <taxon>Bacillota</taxon>
        <taxon>Clostridia</taxon>
        <taxon>Lachnospirales</taxon>
        <taxon>Lachnospiraceae</taxon>
        <taxon>Agathobacter</taxon>
    </lineage>
</organism>
<sequence>MENPKIRFKGFTKDWEQRKFSELVTIERGGSPRPIDKFITNDENGLNWVKIGDAPEQGNYITQTAEKIRPEGLSKTREVHPGDLILSNSMSFGRPYIMAIDGCIHDGWLAIRDTKKNFDLKFLCTLLGTDGMLNQYKAMAAGSTVNNLNKELVGGTTVTFPMVEEQIKIGDYFTTLDHLITLHQRKCEQTKKLKKYMLQKMFPQNGAKVPEIRFYGFTYDWEQRKLNEVGVVIDPHPSHRAPKEEQGGIPFIGIGDVDEMGNINRESARPVPENVYDEHHKRYDLNVPSLGLGRVASLGKVIRLRSDIGKYAISPTISVLQFSENINIDYLYAYMNTPQFKKQFEGKSNGSTRQSVGTEMVRLLNLSMPFNLDEQKAIGTFYKNLDNLITLHQRKCDELKKMKKYMLQNMFI</sequence>
<dbReference type="SUPFAM" id="SSF116734">
    <property type="entry name" value="DNA methylase specificity domain"/>
    <property type="match status" value="2"/>
</dbReference>
<gene>
    <name evidence="5" type="ORF">DW001_13605</name>
</gene>
<dbReference type="InterPro" id="IPR044946">
    <property type="entry name" value="Restrct_endonuc_typeI_TRD_sf"/>
</dbReference>
<dbReference type="AlphaFoldDB" id="A0A396FF04"/>
<evidence type="ECO:0000256" key="2">
    <source>
        <dbReference type="ARBA" id="ARBA00022747"/>
    </source>
</evidence>
<protein>
    <submittedName>
        <fullName evidence="5">Restriction endonuclease subunit S</fullName>
    </submittedName>
</protein>
<dbReference type="GO" id="GO:0004519">
    <property type="term" value="F:endonuclease activity"/>
    <property type="evidence" value="ECO:0007669"/>
    <property type="project" value="UniProtKB-KW"/>
</dbReference>
<accession>A0A396FF04</accession>
<evidence type="ECO:0000256" key="1">
    <source>
        <dbReference type="ARBA" id="ARBA00010923"/>
    </source>
</evidence>
<evidence type="ECO:0000259" key="4">
    <source>
        <dbReference type="Pfam" id="PF01420"/>
    </source>
</evidence>
<dbReference type="GO" id="GO:0003677">
    <property type="term" value="F:DNA binding"/>
    <property type="evidence" value="ECO:0007669"/>
    <property type="project" value="UniProtKB-KW"/>
</dbReference>